<name>A0A8J5PG94_FUSOX</name>
<evidence type="ECO:0000313" key="3">
    <source>
        <dbReference type="Proteomes" id="UP000694050"/>
    </source>
</evidence>
<dbReference type="Proteomes" id="UP000694050">
    <property type="component" value="Unassembled WGS sequence"/>
</dbReference>
<gene>
    <name evidence="2" type="ORF">Forpe1208_v003536</name>
</gene>
<feature type="region of interest" description="Disordered" evidence="1">
    <location>
        <begin position="80"/>
        <end position="109"/>
    </location>
</feature>
<proteinExistence type="predicted"/>
<accession>A0A8J5PG94</accession>
<comment type="caution">
    <text evidence="2">The sequence shown here is derived from an EMBL/GenBank/DDBJ whole genome shotgun (WGS) entry which is preliminary data.</text>
</comment>
<organism evidence="2 3">
    <name type="scientific">Fusarium oxysporum f. sp. rapae</name>
    <dbReference type="NCBI Taxonomy" id="485398"/>
    <lineage>
        <taxon>Eukaryota</taxon>
        <taxon>Fungi</taxon>
        <taxon>Dikarya</taxon>
        <taxon>Ascomycota</taxon>
        <taxon>Pezizomycotina</taxon>
        <taxon>Sordariomycetes</taxon>
        <taxon>Hypocreomycetidae</taxon>
        <taxon>Hypocreales</taxon>
        <taxon>Nectriaceae</taxon>
        <taxon>Fusarium</taxon>
        <taxon>Fusarium oxysporum species complex</taxon>
    </lineage>
</organism>
<reference evidence="2" key="1">
    <citation type="submission" date="2021-04" db="EMBL/GenBank/DDBJ databases">
        <title>First draft genome resource for Brassicaceae pathogens Fusarium oxysporum f. sp. raphani and Fusarium oxysporum f. sp. rapae.</title>
        <authorList>
            <person name="Asai S."/>
        </authorList>
    </citation>
    <scope>NUCLEOTIDE SEQUENCE</scope>
    <source>
        <strain evidence="2">Tf1208</strain>
    </source>
</reference>
<protein>
    <submittedName>
        <fullName evidence="2">Uncharacterized protein</fullName>
    </submittedName>
</protein>
<sequence length="122" mass="12981">MVDSLAARRLSKVGAYVSGMAKEPAIQMTPEKIARNPMTQRQLAFMPMKPPQIGPKTGPRNGAAAKMAIAKPRWDAGNMSAMAPPAFVKGDEPKAPARNRKTSNDVPLGAAAQATLKMVRQA</sequence>
<evidence type="ECO:0000256" key="1">
    <source>
        <dbReference type="SAM" id="MobiDB-lite"/>
    </source>
</evidence>
<evidence type="ECO:0000313" key="2">
    <source>
        <dbReference type="EMBL" id="KAG7419218.1"/>
    </source>
</evidence>
<dbReference type="AlphaFoldDB" id="A0A8J5PG94"/>
<dbReference type="EMBL" id="JAELUQ010000002">
    <property type="protein sequence ID" value="KAG7419218.1"/>
    <property type="molecule type" value="Genomic_DNA"/>
</dbReference>